<sequence length="253" mass="28194">MRGKVGALITILALALVLTMNYLANALPINDITAGEVSDRFGVYFTPAGYVFAIWGVIYLGLIAFGIYQLLPGSRRSGNIEKIIPWFVASCILNSAWIIAWHYLYIGVALGIIVLLLLNLAVIYKLLNKKRQGVPQEERIFVKTPFSIYLAWITVATIANIFIFIDYMNWDYRLFSEGVWTGLLIGVGAILALTFVKYYRDLLFAGVFVWAFIGISVENNSETLILQIIPLGATALILIGSVILIFSRKKPGY</sequence>
<dbReference type="Proteomes" id="UP000449710">
    <property type="component" value="Unassembled WGS sequence"/>
</dbReference>
<keyword evidence="3 6" id="KW-0812">Transmembrane</keyword>
<protein>
    <submittedName>
        <fullName evidence="7">Tryptophan-rich sensory protein</fullName>
    </submittedName>
</protein>
<evidence type="ECO:0000313" key="8">
    <source>
        <dbReference type="Proteomes" id="UP000449710"/>
    </source>
</evidence>
<evidence type="ECO:0000313" key="7">
    <source>
        <dbReference type="EMBL" id="NBG86947.1"/>
    </source>
</evidence>
<name>A0AA43XI07_9CLOT</name>
<dbReference type="GO" id="GO:0016020">
    <property type="term" value="C:membrane"/>
    <property type="evidence" value="ECO:0007669"/>
    <property type="project" value="UniProtKB-SubCell"/>
</dbReference>
<keyword evidence="8" id="KW-1185">Reference proteome</keyword>
<feature type="transmembrane region" description="Helical" evidence="6">
    <location>
        <begin position="83"/>
        <end position="100"/>
    </location>
</feature>
<accession>A0AA43XI07</accession>
<evidence type="ECO:0000256" key="2">
    <source>
        <dbReference type="ARBA" id="ARBA00007524"/>
    </source>
</evidence>
<organism evidence="7 8">
    <name type="scientific">Isachenkonia alkalipeptolytica</name>
    <dbReference type="NCBI Taxonomy" id="2565777"/>
    <lineage>
        <taxon>Bacteria</taxon>
        <taxon>Bacillati</taxon>
        <taxon>Bacillota</taxon>
        <taxon>Clostridia</taxon>
        <taxon>Eubacteriales</taxon>
        <taxon>Clostridiaceae</taxon>
        <taxon>Isachenkonia</taxon>
    </lineage>
</organism>
<dbReference type="PANTHER" id="PTHR33802:SF1">
    <property type="entry name" value="XK-RELATED PROTEIN"/>
    <property type="match status" value="1"/>
</dbReference>
<dbReference type="AlphaFoldDB" id="A0AA43XI07"/>
<keyword evidence="5 6" id="KW-0472">Membrane</keyword>
<evidence type="ECO:0000256" key="3">
    <source>
        <dbReference type="ARBA" id="ARBA00022692"/>
    </source>
</evidence>
<dbReference type="InterPro" id="IPR038330">
    <property type="entry name" value="TspO/MBR-related_sf"/>
</dbReference>
<feature type="transmembrane region" description="Helical" evidence="6">
    <location>
        <begin position="224"/>
        <end position="246"/>
    </location>
</feature>
<keyword evidence="4 6" id="KW-1133">Transmembrane helix</keyword>
<comment type="caution">
    <text evidence="7">The sequence shown here is derived from an EMBL/GenBank/DDBJ whole genome shotgun (WGS) entry which is preliminary data.</text>
</comment>
<evidence type="ECO:0000256" key="4">
    <source>
        <dbReference type="ARBA" id="ARBA00022989"/>
    </source>
</evidence>
<dbReference type="PANTHER" id="PTHR33802">
    <property type="entry name" value="SI:CH211-161H7.5-RELATED"/>
    <property type="match status" value="1"/>
</dbReference>
<proteinExistence type="inferred from homology"/>
<feature type="transmembrane region" description="Helical" evidence="6">
    <location>
        <begin position="174"/>
        <end position="195"/>
    </location>
</feature>
<evidence type="ECO:0000256" key="1">
    <source>
        <dbReference type="ARBA" id="ARBA00004141"/>
    </source>
</evidence>
<comment type="similarity">
    <text evidence="2">Belongs to the TspO/BZRP family.</text>
</comment>
<dbReference type="Pfam" id="PF03073">
    <property type="entry name" value="TspO_MBR"/>
    <property type="match status" value="1"/>
</dbReference>
<reference evidence="7 8" key="1">
    <citation type="submission" date="2019-04" db="EMBL/GenBank/DDBJ databases">
        <title>Isachenkonia alkalipeptolytica gen. nov. sp. nov. a new anaerobic, alkiliphilic organothrophic bacterium capable to reduce synthesized ferrihydrite isolated from a soda lake.</title>
        <authorList>
            <person name="Toshchakov S.V."/>
            <person name="Zavarzina D.G."/>
            <person name="Zhilina T.N."/>
            <person name="Kostrikina N.A."/>
            <person name="Kublanov I.V."/>
        </authorList>
    </citation>
    <scope>NUCLEOTIDE SEQUENCE [LARGE SCALE GENOMIC DNA]</scope>
    <source>
        <strain evidence="7 8">Z-1701</strain>
    </source>
</reference>
<feature type="transmembrane region" description="Helical" evidence="6">
    <location>
        <begin position="148"/>
        <end position="168"/>
    </location>
</feature>
<evidence type="ECO:0000256" key="6">
    <source>
        <dbReference type="SAM" id="Phobius"/>
    </source>
</evidence>
<comment type="subcellular location">
    <subcellularLocation>
        <location evidence="1">Membrane</location>
        <topology evidence="1">Multi-pass membrane protein</topology>
    </subcellularLocation>
</comment>
<dbReference type="Gene3D" id="1.20.1260.100">
    <property type="entry name" value="TspO/MBR protein"/>
    <property type="match status" value="1"/>
</dbReference>
<feature type="transmembrane region" description="Helical" evidence="6">
    <location>
        <begin position="106"/>
        <end position="127"/>
    </location>
</feature>
<dbReference type="EMBL" id="SUMG01000001">
    <property type="protein sequence ID" value="NBG86947.1"/>
    <property type="molecule type" value="Genomic_DNA"/>
</dbReference>
<dbReference type="RefSeq" id="WP_160718256.1">
    <property type="nucleotide sequence ID" value="NZ_SUMG01000001.1"/>
</dbReference>
<evidence type="ECO:0000256" key="5">
    <source>
        <dbReference type="ARBA" id="ARBA00023136"/>
    </source>
</evidence>
<dbReference type="InterPro" id="IPR004307">
    <property type="entry name" value="TspO_MBR"/>
</dbReference>
<feature type="transmembrane region" description="Helical" evidence="6">
    <location>
        <begin position="50"/>
        <end position="71"/>
    </location>
</feature>
<gene>
    <name evidence="7" type="ORF">ISALK_00395</name>
</gene>
<feature type="transmembrane region" description="Helical" evidence="6">
    <location>
        <begin position="202"/>
        <end position="218"/>
    </location>
</feature>